<accession>A0A3Q2CL79</accession>
<dbReference type="Ensembl" id="ENSCVAT00000005689.1">
    <property type="protein sequence ID" value="ENSCVAP00000006032.1"/>
    <property type="gene ID" value="ENSCVAG00000007513.1"/>
</dbReference>
<reference evidence="2" key="2">
    <citation type="submission" date="2025-09" db="UniProtKB">
        <authorList>
            <consortium name="Ensembl"/>
        </authorList>
    </citation>
    <scope>IDENTIFICATION</scope>
</reference>
<feature type="region of interest" description="Disordered" evidence="1">
    <location>
        <begin position="1"/>
        <end position="36"/>
    </location>
</feature>
<dbReference type="Proteomes" id="UP000265020">
    <property type="component" value="Unassembled WGS sequence"/>
</dbReference>
<evidence type="ECO:0000313" key="3">
    <source>
        <dbReference type="Proteomes" id="UP000265020"/>
    </source>
</evidence>
<proteinExistence type="predicted"/>
<feature type="compositionally biased region" description="Basic and acidic residues" evidence="1">
    <location>
        <begin position="24"/>
        <end position="35"/>
    </location>
</feature>
<evidence type="ECO:0000256" key="1">
    <source>
        <dbReference type="SAM" id="MobiDB-lite"/>
    </source>
</evidence>
<dbReference type="GeneTree" id="ENSGT01110000271447"/>
<reference evidence="2" key="1">
    <citation type="submission" date="2025-08" db="UniProtKB">
        <authorList>
            <consortium name="Ensembl"/>
        </authorList>
    </citation>
    <scope>IDENTIFICATION</scope>
</reference>
<name>A0A3Q2CL79_CYPVA</name>
<keyword evidence="3" id="KW-1185">Reference proteome</keyword>
<sequence length="59" mass="6765">MVRRPGSSVGLRVPEGQSGGLKQTSRDGLHRRNAESEVYDDGTNTFFWRTRRCKTLQRL</sequence>
<organism evidence="2 3">
    <name type="scientific">Cyprinodon variegatus</name>
    <name type="common">Sheepshead minnow</name>
    <dbReference type="NCBI Taxonomy" id="28743"/>
    <lineage>
        <taxon>Eukaryota</taxon>
        <taxon>Metazoa</taxon>
        <taxon>Chordata</taxon>
        <taxon>Craniata</taxon>
        <taxon>Vertebrata</taxon>
        <taxon>Euteleostomi</taxon>
        <taxon>Actinopterygii</taxon>
        <taxon>Neopterygii</taxon>
        <taxon>Teleostei</taxon>
        <taxon>Neoteleostei</taxon>
        <taxon>Acanthomorphata</taxon>
        <taxon>Ovalentaria</taxon>
        <taxon>Atherinomorphae</taxon>
        <taxon>Cyprinodontiformes</taxon>
        <taxon>Cyprinodontidae</taxon>
        <taxon>Cyprinodon</taxon>
    </lineage>
</organism>
<dbReference type="AlphaFoldDB" id="A0A3Q2CL79"/>
<protein>
    <submittedName>
        <fullName evidence="2">Uncharacterized protein</fullName>
    </submittedName>
</protein>
<evidence type="ECO:0000313" key="2">
    <source>
        <dbReference type="Ensembl" id="ENSCVAP00000006032.1"/>
    </source>
</evidence>